<evidence type="ECO:0000313" key="3">
    <source>
        <dbReference type="EMBL" id="KAF2258065.1"/>
    </source>
</evidence>
<evidence type="ECO:0000313" key="4">
    <source>
        <dbReference type="Proteomes" id="UP000800093"/>
    </source>
</evidence>
<dbReference type="InterPro" id="IPR057684">
    <property type="entry name" value="DUF7924"/>
</dbReference>
<protein>
    <recommendedName>
        <fullName evidence="2">DUF7924 domain-containing protein</fullName>
    </recommendedName>
</protein>
<feature type="region of interest" description="Disordered" evidence="1">
    <location>
        <begin position="32"/>
        <end position="57"/>
    </location>
</feature>
<feature type="domain" description="DUF7924" evidence="2">
    <location>
        <begin position="121"/>
        <end position="206"/>
    </location>
</feature>
<comment type="caution">
    <text evidence="3">The sequence shown here is derived from an EMBL/GenBank/DDBJ whole genome shotgun (WGS) entry which is preliminary data.</text>
</comment>
<dbReference type="PANTHER" id="PTHR42470">
    <property type="entry name" value="VAST DOMAIN-CONTAINING PROTEIN"/>
    <property type="match status" value="1"/>
</dbReference>
<reference evidence="4" key="1">
    <citation type="journal article" date="2020" name="Stud. Mycol.">
        <title>101 Dothideomycetes genomes: A test case for predicting lifestyles and emergence of pathogens.</title>
        <authorList>
            <person name="Haridas S."/>
            <person name="Albert R."/>
            <person name="Binder M."/>
            <person name="Bloem J."/>
            <person name="LaButti K."/>
            <person name="Salamov A."/>
            <person name="Andreopoulos B."/>
            <person name="Baker S."/>
            <person name="Barry K."/>
            <person name="Bills G."/>
            <person name="Bluhm B."/>
            <person name="Cannon C."/>
            <person name="Castanera R."/>
            <person name="Culley D."/>
            <person name="Daum C."/>
            <person name="Ezra D."/>
            <person name="Gonzalez J."/>
            <person name="Henrissat B."/>
            <person name="Kuo A."/>
            <person name="Liang C."/>
            <person name="Lipzen A."/>
            <person name="Lutzoni F."/>
            <person name="Magnuson J."/>
            <person name="Mondo S."/>
            <person name="Nolan M."/>
            <person name="Ohm R."/>
            <person name="Pangilinan J."/>
            <person name="Park H.-J."/>
            <person name="Ramirez L."/>
            <person name="Alfaro M."/>
            <person name="Sun H."/>
            <person name="Tritt A."/>
            <person name="Yoshinaga Y."/>
            <person name="Zwiers L.-H."/>
            <person name="Turgeon B."/>
            <person name="Goodwin S."/>
            <person name="Spatafora J."/>
            <person name="Crous P."/>
            <person name="Grigoriev I."/>
        </authorList>
    </citation>
    <scope>NUCLEOTIDE SEQUENCE [LARGE SCALE GENOMIC DNA]</scope>
    <source>
        <strain evidence="4">CBS 304.66</strain>
    </source>
</reference>
<dbReference type="PANTHER" id="PTHR42470:SF2">
    <property type="match status" value="1"/>
</dbReference>
<evidence type="ECO:0000256" key="1">
    <source>
        <dbReference type="SAM" id="MobiDB-lite"/>
    </source>
</evidence>
<dbReference type="EMBL" id="ML986789">
    <property type="protein sequence ID" value="KAF2258065.1"/>
    <property type="molecule type" value="Genomic_DNA"/>
</dbReference>
<accession>A0A9P4JYB2</accession>
<feature type="compositionally biased region" description="Polar residues" evidence="1">
    <location>
        <begin position="36"/>
        <end position="45"/>
    </location>
</feature>
<keyword evidence="4" id="KW-1185">Reference proteome</keyword>
<dbReference type="AlphaFoldDB" id="A0A9P4JYB2"/>
<organism evidence="3 4">
    <name type="scientific">Lojkania enalia</name>
    <dbReference type="NCBI Taxonomy" id="147567"/>
    <lineage>
        <taxon>Eukaryota</taxon>
        <taxon>Fungi</taxon>
        <taxon>Dikarya</taxon>
        <taxon>Ascomycota</taxon>
        <taxon>Pezizomycotina</taxon>
        <taxon>Dothideomycetes</taxon>
        <taxon>Pleosporomycetidae</taxon>
        <taxon>Pleosporales</taxon>
        <taxon>Pleosporales incertae sedis</taxon>
        <taxon>Lojkania</taxon>
    </lineage>
</organism>
<dbReference type="OrthoDB" id="5132737at2759"/>
<evidence type="ECO:0000259" key="2">
    <source>
        <dbReference type="Pfam" id="PF25545"/>
    </source>
</evidence>
<dbReference type="Proteomes" id="UP000800093">
    <property type="component" value="Unassembled WGS sequence"/>
</dbReference>
<name>A0A9P4JYB2_9PLEO</name>
<proteinExistence type="predicted"/>
<dbReference type="Pfam" id="PF25545">
    <property type="entry name" value="DUF7924"/>
    <property type="match status" value="1"/>
</dbReference>
<sequence length="291" mass="33925">MARYREKLAAQDRRYLLVRRKSTPSLRRKRLELGSLTASSTTPSDQKPREEKSVPYQDPRYRTLLKTKGSYMDKSELDIIDANKNKARTLAIFSAKTLEVLVESVNEGWNNSIPLLRPHISFFIAIYYIYFPFLTCEVKCGAVALNIIDRQNAYSITLTVRAIVELFQLVKREQELYQQILAFSISYDHRSTTFYRHPIHTFDFTVLEDRIRFIINKLPSDFDFEVLLLPEEFGLSQDLESYYLSRLFIELESLPKKRRSYLGIVNTGDITPNTLFTRQGGSKKPRRSAVK</sequence>
<gene>
    <name evidence="3" type="ORF">CC78DRAFT_556724</name>
</gene>